<organism evidence="5 6">
    <name type="scientific">Halocaridina rubra</name>
    <name type="common">Hawaiian red shrimp</name>
    <dbReference type="NCBI Taxonomy" id="373956"/>
    <lineage>
        <taxon>Eukaryota</taxon>
        <taxon>Metazoa</taxon>
        <taxon>Ecdysozoa</taxon>
        <taxon>Arthropoda</taxon>
        <taxon>Crustacea</taxon>
        <taxon>Multicrustacea</taxon>
        <taxon>Malacostraca</taxon>
        <taxon>Eumalacostraca</taxon>
        <taxon>Eucarida</taxon>
        <taxon>Decapoda</taxon>
        <taxon>Pleocyemata</taxon>
        <taxon>Caridea</taxon>
        <taxon>Atyoidea</taxon>
        <taxon>Atyidae</taxon>
        <taxon>Halocaridina</taxon>
    </lineage>
</organism>
<evidence type="ECO:0000313" key="5">
    <source>
        <dbReference type="EMBL" id="KAK7065276.1"/>
    </source>
</evidence>
<keyword evidence="6" id="KW-1185">Reference proteome</keyword>
<dbReference type="PROSITE" id="PS01180">
    <property type="entry name" value="CUB"/>
    <property type="match status" value="3"/>
</dbReference>
<evidence type="ECO:0000313" key="6">
    <source>
        <dbReference type="Proteomes" id="UP001381693"/>
    </source>
</evidence>
<dbReference type="Proteomes" id="UP001381693">
    <property type="component" value="Unassembled WGS sequence"/>
</dbReference>
<dbReference type="Gene3D" id="2.60.120.290">
    <property type="entry name" value="Spermadhesin, CUB domain"/>
    <property type="match status" value="3"/>
</dbReference>
<evidence type="ECO:0000256" key="3">
    <source>
        <dbReference type="PROSITE-ProRule" id="PRU00059"/>
    </source>
</evidence>
<accession>A0AAN8WJX1</accession>
<dbReference type="SUPFAM" id="SSF49854">
    <property type="entry name" value="Spermadhesin, CUB domain"/>
    <property type="match status" value="3"/>
</dbReference>
<proteinExistence type="predicted"/>
<evidence type="ECO:0000256" key="2">
    <source>
        <dbReference type="ARBA" id="ARBA00023157"/>
    </source>
</evidence>
<protein>
    <recommendedName>
        <fullName evidence="4">CUB domain-containing protein</fullName>
    </recommendedName>
</protein>
<dbReference type="PANTHER" id="PTHR24251:SF50">
    <property type="entry name" value="ATTRACTIN-LIKE 1A"/>
    <property type="match status" value="1"/>
</dbReference>
<dbReference type="SMART" id="SM00042">
    <property type="entry name" value="CUB"/>
    <property type="match status" value="1"/>
</dbReference>
<dbReference type="InterPro" id="IPR035914">
    <property type="entry name" value="Sperma_CUB_dom_sf"/>
</dbReference>
<dbReference type="FunFam" id="2.60.120.290:FF:000013">
    <property type="entry name" value="Membrane frizzled-related protein"/>
    <property type="match status" value="1"/>
</dbReference>
<evidence type="ECO:0000256" key="1">
    <source>
        <dbReference type="ARBA" id="ARBA00022737"/>
    </source>
</evidence>
<gene>
    <name evidence="5" type="ORF">SK128_012048</name>
</gene>
<name>A0AAN8WJX1_HALRR</name>
<dbReference type="InterPro" id="IPR000859">
    <property type="entry name" value="CUB_dom"/>
</dbReference>
<dbReference type="Pfam" id="PF00431">
    <property type="entry name" value="CUB"/>
    <property type="match status" value="2"/>
</dbReference>
<keyword evidence="2" id="KW-1015">Disulfide bond</keyword>
<keyword evidence="1" id="KW-0677">Repeat</keyword>
<feature type="domain" description="CUB" evidence="4">
    <location>
        <begin position="1"/>
        <end position="54"/>
    </location>
</feature>
<reference evidence="5 6" key="1">
    <citation type="submission" date="2023-11" db="EMBL/GenBank/DDBJ databases">
        <title>Halocaridina rubra genome assembly.</title>
        <authorList>
            <person name="Smith C."/>
        </authorList>
    </citation>
    <scope>NUCLEOTIDE SEQUENCE [LARGE SCALE GENOMIC DNA]</scope>
    <source>
        <strain evidence="5">EP-1</strain>
        <tissue evidence="5">Whole</tissue>
    </source>
</reference>
<comment type="caution">
    <text evidence="3">Lacks conserved residue(s) required for the propagation of feature annotation.</text>
</comment>
<evidence type="ECO:0000259" key="4">
    <source>
        <dbReference type="PROSITE" id="PS01180"/>
    </source>
</evidence>
<feature type="domain" description="CUB" evidence="4">
    <location>
        <begin position="58"/>
        <end position="172"/>
    </location>
</feature>
<dbReference type="CDD" id="cd00041">
    <property type="entry name" value="CUB"/>
    <property type="match status" value="2"/>
</dbReference>
<dbReference type="PANTHER" id="PTHR24251">
    <property type="entry name" value="OVOCHYMASE-RELATED"/>
    <property type="match status" value="1"/>
</dbReference>
<dbReference type="AlphaFoldDB" id="A0AAN8WJX1"/>
<comment type="caution">
    <text evidence="5">The sequence shown here is derived from an EMBL/GenBank/DDBJ whole genome shotgun (WGS) entry which is preliminary data.</text>
</comment>
<dbReference type="EMBL" id="JAXCGZ010020832">
    <property type="protein sequence ID" value="KAK7065276.1"/>
    <property type="molecule type" value="Genomic_DNA"/>
</dbReference>
<feature type="domain" description="CUB" evidence="4">
    <location>
        <begin position="173"/>
        <end position="236"/>
    </location>
</feature>
<sequence length="236" mass="25605">MQAKDGALYDSPEVGRYCGHRAPRSIVSSGNYLTVTIIKDFGHGVGFRAVYSVLTSTCGGDLTSLVGELSSPEYPQPYPTSIECIWTIHAGPGNRLQLNFEEFDIEESDGCNLDYLEVHQHDATGALLLHNCSLSSSPLPPAITANDNMWLKFKSDGSNAGARGFLASYSLVFGGDLHGSSGEVVSPLYPHIFHSSEDILWTITVPRGKFVSITIVEMMIEMNPVHDDCYATLVDG</sequence>